<protein>
    <submittedName>
        <fullName evidence="1">Uncharacterized protein</fullName>
    </submittedName>
</protein>
<reference evidence="1 2" key="2">
    <citation type="journal article" date="2023" name="Mol. Biol. Evol.">
        <title>Genomics of Secondarily Temperate Adaptation in the Only Non-Antarctic Icefish.</title>
        <authorList>
            <person name="Rivera-Colon A.G."/>
            <person name="Rayamajhi N."/>
            <person name="Minhas B.F."/>
            <person name="Madrigal G."/>
            <person name="Bilyk K.T."/>
            <person name="Yoon V."/>
            <person name="Hune M."/>
            <person name="Gregory S."/>
            <person name="Cheng C.H.C."/>
            <person name="Catchen J.M."/>
        </authorList>
    </citation>
    <scope>NUCLEOTIDE SEQUENCE [LARGE SCALE GENOMIC DNA]</scope>
    <source>
        <strain evidence="1">JMC-PN-2008</strain>
    </source>
</reference>
<accession>A0AAN7X1J6</accession>
<evidence type="ECO:0000313" key="1">
    <source>
        <dbReference type="EMBL" id="KAK5852877.1"/>
    </source>
</evidence>
<dbReference type="EMBL" id="JAUZQC010000020">
    <property type="protein sequence ID" value="KAK5852877.1"/>
    <property type="molecule type" value="Genomic_DNA"/>
</dbReference>
<proteinExistence type="predicted"/>
<name>A0AAN7X1J6_ELEMC</name>
<reference evidence="1 2" key="1">
    <citation type="journal article" date="2023" name="Genes (Basel)">
        <title>Chromosome-Level Genome Assembly and Circadian Gene Repertoire of the Patagonia Blennie Eleginops maclovinus-The Closest Ancestral Proxy of Antarctic Cryonotothenioids.</title>
        <authorList>
            <person name="Cheng C.C."/>
            <person name="Rivera-Colon A.G."/>
            <person name="Minhas B.F."/>
            <person name="Wilson L."/>
            <person name="Rayamajhi N."/>
            <person name="Vargas-Chacoff L."/>
            <person name="Catchen J.M."/>
        </authorList>
    </citation>
    <scope>NUCLEOTIDE SEQUENCE [LARGE SCALE GENOMIC DNA]</scope>
    <source>
        <strain evidence="1">JMC-PN-2008</strain>
    </source>
</reference>
<evidence type="ECO:0000313" key="2">
    <source>
        <dbReference type="Proteomes" id="UP001346869"/>
    </source>
</evidence>
<dbReference type="AlphaFoldDB" id="A0AAN7X1J6"/>
<keyword evidence="2" id="KW-1185">Reference proteome</keyword>
<sequence length="80" mass="8984">MTACVGTQHKQFTSGNNEGQLCKAEDRLEPGNVMTKLQGLETEDFPSRRSHMTRLRKNSWPNLHEVLWKGVACVKGETIG</sequence>
<gene>
    <name evidence="1" type="ORF">PBY51_006713</name>
</gene>
<comment type="caution">
    <text evidence="1">The sequence shown here is derived from an EMBL/GenBank/DDBJ whole genome shotgun (WGS) entry which is preliminary data.</text>
</comment>
<organism evidence="1 2">
    <name type="scientific">Eleginops maclovinus</name>
    <name type="common">Patagonian blennie</name>
    <name type="synonym">Eleginus maclovinus</name>
    <dbReference type="NCBI Taxonomy" id="56733"/>
    <lineage>
        <taxon>Eukaryota</taxon>
        <taxon>Metazoa</taxon>
        <taxon>Chordata</taxon>
        <taxon>Craniata</taxon>
        <taxon>Vertebrata</taxon>
        <taxon>Euteleostomi</taxon>
        <taxon>Actinopterygii</taxon>
        <taxon>Neopterygii</taxon>
        <taxon>Teleostei</taxon>
        <taxon>Neoteleostei</taxon>
        <taxon>Acanthomorphata</taxon>
        <taxon>Eupercaria</taxon>
        <taxon>Perciformes</taxon>
        <taxon>Notothenioidei</taxon>
        <taxon>Eleginopidae</taxon>
        <taxon>Eleginops</taxon>
    </lineage>
</organism>
<dbReference type="Proteomes" id="UP001346869">
    <property type="component" value="Unassembled WGS sequence"/>
</dbReference>